<dbReference type="Proteomes" id="UP000031518">
    <property type="component" value="Unassembled WGS sequence"/>
</dbReference>
<reference evidence="4 5" key="2">
    <citation type="submission" date="2015-01" db="EMBL/GenBank/DDBJ databases">
        <title>Complete genome sequence of Pyrinomonas methylaliphatogenes type strain K22T.</title>
        <authorList>
            <person name="Lee K.C.Y."/>
            <person name="Power J.F."/>
            <person name="Dunfield P.F."/>
            <person name="Morgan X.C."/>
            <person name="Huttenhower C."/>
            <person name="Stott M.B."/>
        </authorList>
    </citation>
    <scope>NUCLEOTIDE SEQUENCE [LARGE SCALE GENOMIC DNA]</scope>
    <source>
        <strain evidence="4 5">K22</strain>
    </source>
</reference>
<evidence type="ECO:0000259" key="3">
    <source>
        <dbReference type="PROSITE" id="PS50206"/>
    </source>
</evidence>
<feature type="compositionally biased region" description="Polar residues" evidence="1">
    <location>
        <begin position="38"/>
        <end position="57"/>
    </location>
</feature>
<evidence type="ECO:0000256" key="2">
    <source>
        <dbReference type="SAM" id="SignalP"/>
    </source>
</evidence>
<gene>
    <name evidence="4" type="ORF">PYK22_02468</name>
</gene>
<name>A0A0B6WYV1_9BACT</name>
<dbReference type="InterPro" id="IPR050229">
    <property type="entry name" value="GlpE_sulfurtransferase"/>
</dbReference>
<proteinExistence type="predicted"/>
<dbReference type="OrthoDB" id="9800872at2"/>
<dbReference type="PROSITE" id="PS51257">
    <property type="entry name" value="PROKAR_LIPOPROTEIN"/>
    <property type="match status" value="1"/>
</dbReference>
<organism evidence="4 5">
    <name type="scientific">Pyrinomonas methylaliphatogenes</name>
    <dbReference type="NCBI Taxonomy" id="454194"/>
    <lineage>
        <taxon>Bacteria</taxon>
        <taxon>Pseudomonadati</taxon>
        <taxon>Acidobacteriota</taxon>
        <taxon>Blastocatellia</taxon>
        <taxon>Blastocatellales</taxon>
        <taxon>Pyrinomonadaceae</taxon>
        <taxon>Pyrinomonas</taxon>
    </lineage>
</organism>
<feature type="signal peptide" evidence="2">
    <location>
        <begin position="1"/>
        <end position="22"/>
    </location>
</feature>
<reference evidence="4 5" key="1">
    <citation type="submission" date="2013-12" db="EMBL/GenBank/DDBJ databases">
        <authorList>
            <person name="Stott M."/>
        </authorList>
    </citation>
    <scope>NUCLEOTIDE SEQUENCE [LARGE SCALE GENOMIC DNA]</scope>
    <source>
        <strain evidence="4 5">K22</strain>
    </source>
</reference>
<protein>
    <submittedName>
        <fullName evidence="4">Rhodanese-related sulfurtransferase</fullName>
    </submittedName>
</protein>
<feature type="region of interest" description="Disordered" evidence="1">
    <location>
        <begin position="26"/>
        <end position="63"/>
    </location>
</feature>
<dbReference type="PANTHER" id="PTHR43031:SF1">
    <property type="entry name" value="PYRIDINE NUCLEOTIDE-DISULPHIDE OXIDOREDUCTASE"/>
    <property type="match status" value="1"/>
</dbReference>
<dbReference type="EMBL" id="CBXV010000008">
    <property type="protein sequence ID" value="CDM66438.1"/>
    <property type="molecule type" value="Genomic_DNA"/>
</dbReference>
<feature type="domain" description="Rhodanese" evidence="3">
    <location>
        <begin position="79"/>
        <end position="170"/>
    </location>
</feature>
<accession>A0A0B6WYV1</accession>
<dbReference type="GO" id="GO:0016740">
    <property type="term" value="F:transferase activity"/>
    <property type="evidence" value="ECO:0007669"/>
    <property type="project" value="UniProtKB-KW"/>
</dbReference>
<dbReference type="AlphaFoldDB" id="A0A0B6WYV1"/>
<evidence type="ECO:0000313" key="4">
    <source>
        <dbReference type="EMBL" id="CDM66438.1"/>
    </source>
</evidence>
<dbReference type="RefSeq" id="WP_157770854.1">
    <property type="nucleotide sequence ID" value="NZ_CBXV010000008.1"/>
</dbReference>
<evidence type="ECO:0000313" key="5">
    <source>
        <dbReference type="Proteomes" id="UP000031518"/>
    </source>
</evidence>
<dbReference type="Pfam" id="PF00581">
    <property type="entry name" value="Rhodanese"/>
    <property type="match status" value="1"/>
</dbReference>
<dbReference type="Gene3D" id="3.40.250.10">
    <property type="entry name" value="Rhodanese-like domain"/>
    <property type="match status" value="1"/>
</dbReference>
<dbReference type="InterPro" id="IPR036873">
    <property type="entry name" value="Rhodanese-like_dom_sf"/>
</dbReference>
<sequence precursor="true">MKMLGSKRIAALLALTLALSCAKHQTEPRAERAELSPSLENASSASRESNGDDSTASIPPLPTDDIRRITVADLRESLRRGEAIVVDVRSEAQYRAGHISGARSIPTSELAKRARRELPKNRLIVTYCSCPAEHTSARAASELKRLGFKDVAALRGGYEAWKQAGMPTKEGMEDRASISHR</sequence>
<keyword evidence="2" id="KW-0732">Signal</keyword>
<dbReference type="STRING" id="454194.PYK22_02468"/>
<dbReference type="SUPFAM" id="SSF52821">
    <property type="entry name" value="Rhodanese/Cell cycle control phosphatase"/>
    <property type="match status" value="1"/>
</dbReference>
<keyword evidence="4" id="KW-0808">Transferase</keyword>
<dbReference type="InterPro" id="IPR001763">
    <property type="entry name" value="Rhodanese-like_dom"/>
</dbReference>
<dbReference type="PROSITE" id="PS50206">
    <property type="entry name" value="RHODANESE_3"/>
    <property type="match status" value="1"/>
</dbReference>
<dbReference type="SMART" id="SM00450">
    <property type="entry name" value="RHOD"/>
    <property type="match status" value="1"/>
</dbReference>
<dbReference type="CDD" id="cd00158">
    <property type="entry name" value="RHOD"/>
    <property type="match status" value="1"/>
</dbReference>
<dbReference type="PANTHER" id="PTHR43031">
    <property type="entry name" value="FAD-DEPENDENT OXIDOREDUCTASE"/>
    <property type="match status" value="1"/>
</dbReference>
<evidence type="ECO:0000256" key="1">
    <source>
        <dbReference type="SAM" id="MobiDB-lite"/>
    </source>
</evidence>
<keyword evidence="5" id="KW-1185">Reference proteome</keyword>
<feature type="chain" id="PRO_5002123059" evidence="2">
    <location>
        <begin position="23"/>
        <end position="181"/>
    </location>
</feature>